<dbReference type="AlphaFoldDB" id="D5GNZ0"/>
<feature type="region of interest" description="Disordered" evidence="1">
    <location>
        <begin position="320"/>
        <end position="342"/>
    </location>
</feature>
<evidence type="ECO:0000313" key="2">
    <source>
        <dbReference type="EMBL" id="CAZ86233.1"/>
    </source>
</evidence>
<name>D5GNZ0_TUBMM</name>
<dbReference type="RefSeq" id="XP_002842042.1">
    <property type="nucleotide sequence ID" value="XM_002841996.1"/>
</dbReference>
<dbReference type="GeneID" id="9183526"/>
<protein>
    <submittedName>
        <fullName evidence="2">(Perigord truffle) hypothetical protein</fullName>
    </submittedName>
</protein>
<gene>
    <name evidence="2" type="ORF">GSTUM_00011591001</name>
</gene>
<evidence type="ECO:0000256" key="1">
    <source>
        <dbReference type="SAM" id="MobiDB-lite"/>
    </source>
</evidence>
<sequence>MSFVFEGFGVGLTEHVQAHERTGDILRTYLHGIIHAPCLILSLGRELERLRALLGQIIDENNNPHSTILRIDNKIAAHKTLQLTVTGVNATLDDAENLLRSCRIHAAQTEKWWANFGMKMRFNGGDRGLLNALEDIKYHCWVFEIAYRVLRRDHIDALIEIADPVEQHLEQLLSLLTSGAGGIVDDSIVIKFNENSAINGGAFTIDFKLDTVLKSCMYWTYKASSDIKNAGTSGTPTTEGWLNLIKSYWIFSKIREDPRSEQMVKELQAILALVSNDIAFSMKRLLEAKAELPDWNTLNNLGDFRILVDDADEEIELPISENHTSKQHSPKPPTGNVPSVPSVQMSNVAVHPAEYSTYESYSAKGYPDDELENAFKSLGVGSRETRYEKSPQNLKESQLVLEREDALRRAKGPSLDRSNTRILRKKVPEAKSPSSPPGTVASEPTSMSYVNGLRVAKSKRDAGSQNASTLGKNSFLEDRRLDSPTLGNYPASRSSATTSPTSMSQINSMQFGVPPLQSSRSKEHTAPLNLSPLKQSYYSTKPLPPLDTSTSSAPFSPSDVSPGDFGAHRTRNLSVNQSQGGRMPNKNGYMSPVSPTYPYAAARNSGGSFSEPVEHGVRPGEMEVMKDEFKALDVLASDSCDPEGRWDECVVRVFRNAMGDLRILTQREGSTDQRFVVLKDAEFVPEYGYHENLPVIFIRKAGVGGYSIQSGSKGRTTLSSAELCPITLYYRFKNVMDMFLFQLAFTGESVEADVQAVRTIRYKRGLLDGEHCNYKARVQLWKEEDSAAASSGDSSKAPSIAGTFRSKPNKSSILKVHSTRLVMYFDEIIMTLFITDDITIEAKTRNRCLRIKPSSLKAFGNRSSVKACIIGNRDLSGGIRLDMEGLLIKDEEDFDDFKWFEIDFQTLEEMKNFHEDFQHALQERRKERKKVDDLQKKAAAGARSSG</sequence>
<dbReference type="HOGENOM" id="CLU_310834_0_0_1"/>
<feature type="region of interest" description="Disordered" evidence="1">
    <location>
        <begin position="924"/>
        <end position="946"/>
    </location>
</feature>
<dbReference type="Proteomes" id="UP000006911">
    <property type="component" value="Unassembled WGS sequence"/>
</dbReference>
<feature type="compositionally biased region" description="Polar residues" evidence="1">
    <location>
        <begin position="463"/>
        <end position="472"/>
    </location>
</feature>
<feature type="compositionally biased region" description="Polar residues" evidence="1">
    <location>
        <begin position="547"/>
        <end position="559"/>
    </location>
</feature>
<reference evidence="2 3" key="1">
    <citation type="journal article" date="2010" name="Nature">
        <title>Perigord black truffle genome uncovers evolutionary origins and mechanisms of symbiosis.</title>
        <authorList>
            <person name="Martin F."/>
            <person name="Kohler A."/>
            <person name="Murat C."/>
            <person name="Balestrini R."/>
            <person name="Coutinho P.M."/>
            <person name="Jaillon O."/>
            <person name="Montanini B."/>
            <person name="Morin E."/>
            <person name="Noel B."/>
            <person name="Percudani R."/>
            <person name="Porcel B."/>
            <person name="Rubini A."/>
            <person name="Amicucci A."/>
            <person name="Amselem J."/>
            <person name="Anthouard V."/>
            <person name="Arcioni S."/>
            <person name="Artiguenave F."/>
            <person name="Aury J.M."/>
            <person name="Ballario P."/>
            <person name="Bolchi A."/>
            <person name="Brenna A."/>
            <person name="Brun A."/>
            <person name="Buee M."/>
            <person name="Cantarel B."/>
            <person name="Chevalier G."/>
            <person name="Couloux A."/>
            <person name="Da Silva C."/>
            <person name="Denoeud F."/>
            <person name="Duplessis S."/>
            <person name="Ghignone S."/>
            <person name="Hilselberger B."/>
            <person name="Iotti M."/>
            <person name="Marcais B."/>
            <person name="Mello A."/>
            <person name="Miranda M."/>
            <person name="Pacioni G."/>
            <person name="Quesneville H."/>
            <person name="Riccioni C."/>
            <person name="Ruotolo R."/>
            <person name="Splivallo R."/>
            <person name="Stocchi V."/>
            <person name="Tisserant E."/>
            <person name="Viscomi A.R."/>
            <person name="Zambonelli A."/>
            <person name="Zampieri E."/>
            <person name="Henrissat B."/>
            <person name="Lebrun M.H."/>
            <person name="Paolocci F."/>
            <person name="Bonfante P."/>
            <person name="Ottonello S."/>
            <person name="Wincker P."/>
        </authorList>
    </citation>
    <scope>NUCLEOTIDE SEQUENCE [LARGE SCALE GENOMIC DNA]</scope>
    <source>
        <strain evidence="2 3">Mel28</strain>
    </source>
</reference>
<feature type="region of interest" description="Disordered" evidence="1">
    <location>
        <begin position="405"/>
        <end position="570"/>
    </location>
</feature>
<dbReference type="EMBL" id="FN430371">
    <property type="protein sequence ID" value="CAZ86233.1"/>
    <property type="molecule type" value="Genomic_DNA"/>
</dbReference>
<dbReference type="eggNOG" id="ENOG502SQMG">
    <property type="taxonomic scope" value="Eukaryota"/>
</dbReference>
<dbReference type="KEGG" id="tml:GSTUM_00011591001"/>
<feature type="compositionally biased region" description="Low complexity" evidence="1">
    <location>
        <begin position="490"/>
        <end position="504"/>
    </location>
</feature>
<dbReference type="InParanoid" id="D5GNZ0"/>
<organism evidence="2 3">
    <name type="scientific">Tuber melanosporum (strain Mel28)</name>
    <name type="common">Perigord black truffle</name>
    <dbReference type="NCBI Taxonomy" id="656061"/>
    <lineage>
        <taxon>Eukaryota</taxon>
        <taxon>Fungi</taxon>
        <taxon>Dikarya</taxon>
        <taxon>Ascomycota</taxon>
        <taxon>Pezizomycotina</taxon>
        <taxon>Pezizomycetes</taxon>
        <taxon>Pezizales</taxon>
        <taxon>Tuberaceae</taxon>
        <taxon>Tuber</taxon>
    </lineage>
</organism>
<proteinExistence type="predicted"/>
<keyword evidence="3" id="KW-1185">Reference proteome</keyword>
<evidence type="ECO:0000313" key="3">
    <source>
        <dbReference type="Proteomes" id="UP000006911"/>
    </source>
</evidence>
<dbReference type="OMA" id="EYGYHEN"/>
<accession>D5GNZ0</accession>
<feature type="compositionally biased region" description="Basic and acidic residues" evidence="1">
    <location>
        <begin position="924"/>
        <end position="936"/>
    </location>
</feature>